<dbReference type="InterPro" id="IPR015947">
    <property type="entry name" value="PUA-like_sf"/>
</dbReference>
<feature type="domain" description="Ribosomal RNA small subunit methyltransferase E methyltransferase" evidence="13">
    <location>
        <begin position="77"/>
        <end position="239"/>
    </location>
</feature>
<evidence type="ECO:0000256" key="7">
    <source>
        <dbReference type="ARBA" id="ARBA00022603"/>
    </source>
</evidence>
<dbReference type="RefSeq" id="WP_158361169.1">
    <property type="nucleotide sequence ID" value="NZ_CP032759.1"/>
</dbReference>
<dbReference type="InterPro" id="IPR029028">
    <property type="entry name" value="Alpha/beta_knot_MTases"/>
</dbReference>
<dbReference type="Pfam" id="PF20260">
    <property type="entry name" value="PUA_4"/>
    <property type="match status" value="1"/>
</dbReference>
<evidence type="ECO:0000256" key="1">
    <source>
        <dbReference type="ARBA" id="ARBA00004496"/>
    </source>
</evidence>
<keyword evidence="7 12" id="KW-0489">Methyltransferase</keyword>
<comment type="function">
    <text evidence="10 12">Specifically methylates the N3 position of the uracil ring of uridine 1498 (m3U1498) in 16S rRNA. Acts on the fully assembled 30S ribosomal subunit.</text>
</comment>
<evidence type="ECO:0000313" key="16">
    <source>
        <dbReference type="Proteomes" id="UP000271533"/>
    </source>
</evidence>
<dbReference type="InterPro" id="IPR046886">
    <property type="entry name" value="RsmE_MTase_dom"/>
</dbReference>
<evidence type="ECO:0000256" key="10">
    <source>
        <dbReference type="ARBA" id="ARBA00025699"/>
    </source>
</evidence>
<keyword evidence="9 12" id="KW-0949">S-adenosyl-L-methionine</keyword>
<dbReference type="SUPFAM" id="SSF88697">
    <property type="entry name" value="PUA domain-like"/>
    <property type="match status" value="1"/>
</dbReference>
<comment type="catalytic activity">
    <reaction evidence="11 12">
        <text>uridine(1498) in 16S rRNA + S-adenosyl-L-methionine = N(3)-methyluridine(1498) in 16S rRNA + S-adenosyl-L-homocysteine + H(+)</text>
        <dbReference type="Rhea" id="RHEA:42920"/>
        <dbReference type="Rhea" id="RHEA-COMP:10283"/>
        <dbReference type="Rhea" id="RHEA-COMP:10284"/>
        <dbReference type="ChEBI" id="CHEBI:15378"/>
        <dbReference type="ChEBI" id="CHEBI:57856"/>
        <dbReference type="ChEBI" id="CHEBI:59789"/>
        <dbReference type="ChEBI" id="CHEBI:65315"/>
        <dbReference type="ChEBI" id="CHEBI:74502"/>
        <dbReference type="EC" id="2.1.1.193"/>
    </reaction>
</comment>
<organism evidence="15 16">
    <name type="scientific">Buchnera aphidicola subsp. Rhopalosiphum maidis</name>
    <dbReference type="NCBI Taxonomy" id="118109"/>
    <lineage>
        <taxon>Bacteria</taxon>
        <taxon>Pseudomonadati</taxon>
        <taxon>Pseudomonadota</taxon>
        <taxon>Gammaproteobacteria</taxon>
        <taxon>Enterobacterales</taxon>
        <taxon>Erwiniaceae</taxon>
        <taxon>Buchnera</taxon>
    </lineage>
</organism>
<dbReference type="InterPro" id="IPR029026">
    <property type="entry name" value="tRNA_m1G_MTases_N"/>
</dbReference>
<evidence type="ECO:0000259" key="14">
    <source>
        <dbReference type="Pfam" id="PF20260"/>
    </source>
</evidence>
<dbReference type="PANTHER" id="PTHR30027:SF3">
    <property type="entry name" value="16S RRNA (URACIL(1498)-N(3))-METHYLTRANSFERASE"/>
    <property type="match status" value="1"/>
</dbReference>
<evidence type="ECO:0000256" key="8">
    <source>
        <dbReference type="ARBA" id="ARBA00022679"/>
    </source>
</evidence>
<dbReference type="Gene3D" id="3.40.1280.10">
    <property type="match status" value="1"/>
</dbReference>
<dbReference type="PANTHER" id="PTHR30027">
    <property type="entry name" value="RIBOSOMAL RNA SMALL SUBUNIT METHYLTRANSFERASE E"/>
    <property type="match status" value="1"/>
</dbReference>
<evidence type="ECO:0000256" key="2">
    <source>
        <dbReference type="ARBA" id="ARBA00005528"/>
    </source>
</evidence>
<evidence type="ECO:0000256" key="12">
    <source>
        <dbReference type="PIRNR" id="PIRNR015601"/>
    </source>
</evidence>
<dbReference type="GO" id="GO:0070475">
    <property type="term" value="P:rRNA base methylation"/>
    <property type="evidence" value="ECO:0007669"/>
    <property type="project" value="TreeGrafter"/>
</dbReference>
<comment type="subcellular location">
    <subcellularLocation>
        <location evidence="1 12">Cytoplasm</location>
    </subcellularLocation>
</comment>
<gene>
    <name evidence="15" type="ORF">D8S97_01700</name>
</gene>
<keyword evidence="8 12" id="KW-0808">Transferase</keyword>
<evidence type="ECO:0000256" key="5">
    <source>
        <dbReference type="ARBA" id="ARBA00022490"/>
    </source>
</evidence>
<dbReference type="AlphaFoldDB" id="A0A3G2I5S5"/>
<evidence type="ECO:0000256" key="6">
    <source>
        <dbReference type="ARBA" id="ARBA00022552"/>
    </source>
</evidence>
<evidence type="ECO:0000256" key="3">
    <source>
        <dbReference type="ARBA" id="ARBA00012328"/>
    </source>
</evidence>
<dbReference type="CDD" id="cd18084">
    <property type="entry name" value="RsmE-like"/>
    <property type="match status" value="1"/>
</dbReference>
<name>A0A3G2I5S5_BUCRM</name>
<dbReference type="SUPFAM" id="SSF75217">
    <property type="entry name" value="alpha/beta knot"/>
    <property type="match status" value="1"/>
</dbReference>
<protein>
    <recommendedName>
        <fullName evidence="4 12">Ribosomal RNA small subunit methyltransferase E</fullName>
        <ecNumber evidence="3 12">2.1.1.193</ecNumber>
    </recommendedName>
</protein>
<dbReference type="Gene3D" id="2.40.240.20">
    <property type="entry name" value="Hypothetical PUA domain-like, domain 1"/>
    <property type="match status" value="1"/>
</dbReference>
<dbReference type="EC" id="2.1.1.193" evidence="3 12"/>
<dbReference type="PIRSF" id="PIRSF015601">
    <property type="entry name" value="MTase_slr0722"/>
    <property type="match status" value="1"/>
</dbReference>
<evidence type="ECO:0000256" key="11">
    <source>
        <dbReference type="ARBA" id="ARBA00047944"/>
    </source>
</evidence>
<dbReference type="NCBIfam" id="NF008692">
    <property type="entry name" value="PRK11713.1-5"/>
    <property type="match status" value="1"/>
</dbReference>
<evidence type="ECO:0000256" key="4">
    <source>
        <dbReference type="ARBA" id="ARBA00013673"/>
    </source>
</evidence>
<dbReference type="Proteomes" id="UP000271533">
    <property type="component" value="Chromosome"/>
</dbReference>
<dbReference type="GO" id="GO:0070042">
    <property type="term" value="F:rRNA (uridine-N3-)-methyltransferase activity"/>
    <property type="evidence" value="ECO:0007669"/>
    <property type="project" value="TreeGrafter"/>
</dbReference>
<dbReference type="NCBIfam" id="TIGR00046">
    <property type="entry name" value="RsmE family RNA methyltransferase"/>
    <property type="match status" value="1"/>
</dbReference>
<comment type="similarity">
    <text evidence="2 12">Belongs to the RNA methyltransferase RsmE family.</text>
</comment>
<sequence length="246" mass="28805">MKKRIPRIYIEDFLKINQVISLSKSCTHYVKKVLRMEEKDKIEIFNNTNYIFFSEIKEINSQTIKIIILKKQIKNLESPLSIHLGQVLSKNKKMNFSIQKSVELGVNRITPLFSEYCNFQKNLRCFSKKNIRWKNIVISACQQCHRNNIPEIKQPEHIFTWCKKKYKNEIKIVFDPNATLTINELPKEINFVRFLIGCEGGFSLLEMEKIIQYGFIPIKLGPRVLRTETAVIAAITALQIKFGDFS</sequence>
<accession>A0A3G2I5S5</accession>
<evidence type="ECO:0000259" key="13">
    <source>
        <dbReference type="Pfam" id="PF04452"/>
    </source>
</evidence>
<dbReference type="InterPro" id="IPR046887">
    <property type="entry name" value="RsmE_PUA-like"/>
</dbReference>
<dbReference type="GO" id="GO:0005737">
    <property type="term" value="C:cytoplasm"/>
    <property type="evidence" value="ECO:0007669"/>
    <property type="project" value="UniProtKB-SubCell"/>
</dbReference>
<feature type="domain" description="Ribosomal RNA small subunit methyltransferase E PUA-like" evidence="14">
    <location>
        <begin position="28"/>
        <end position="69"/>
    </location>
</feature>
<dbReference type="EMBL" id="CP032759">
    <property type="protein sequence ID" value="AYN24665.1"/>
    <property type="molecule type" value="Genomic_DNA"/>
</dbReference>
<dbReference type="Pfam" id="PF04452">
    <property type="entry name" value="Methyltrans_RNA"/>
    <property type="match status" value="1"/>
</dbReference>
<reference evidence="15 16" key="1">
    <citation type="submission" date="2018-10" db="EMBL/GenBank/DDBJ databases">
        <title>Genome sequence of the corn leaf aphid (Rhopalosiphum maidis Fitch).</title>
        <authorList>
            <person name="Chen W."/>
            <person name="Shakir S."/>
            <person name="Bigham M."/>
            <person name="Fei Z."/>
            <person name="Jander G."/>
        </authorList>
    </citation>
    <scope>NUCLEOTIDE SEQUENCE [LARGE SCALE GENOMIC DNA]</scope>
    <source>
        <strain evidence="15 16">BTI</strain>
    </source>
</reference>
<keyword evidence="5 12" id="KW-0963">Cytoplasm</keyword>
<evidence type="ECO:0000313" key="15">
    <source>
        <dbReference type="EMBL" id="AYN24665.1"/>
    </source>
</evidence>
<proteinExistence type="inferred from homology"/>
<dbReference type="InterPro" id="IPR006700">
    <property type="entry name" value="RsmE"/>
</dbReference>
<keyword evidence="6 12" id="KW-0698">rRNA processing</keyword>
<dbReference type="OrthoDB" id="9815641at2"/>
<evidence type="ECO:0000256" key="9">
    <source>
        <dbReference type="ARBA" id="ARBA00022691"/>
    </source>
</evidence>